<feature type="compositionally biased region" description="Basic and acidic residues" evidence="1">
    <location>
        <begin position="126"/>
        <end position="137"/>
    </location>
</feature>
<evidence type="ECO:0000313" key="2">
    <source>
        <dbReference type="EMBL" id="KAF2707941.1"/>
    </source>
</evidence>
<dbReference type="Proteomes" id="UP000799428">
    <property type="component" value="Unassembled WGS sequence"/>
</dbReference>
<feature type="compositionally biased region" description="Basic residues" evidence="1">
    <location>
        <begin position="320"/>
        <end position="331"/>
    </location>
</feature>
<reference evidence="2" key="1">
    <citation type="journal article" date="2020" name="Stud. Mycol.">
        <title>101 Dothideomycetes genomes: a test case for predicting lifestyles and emergence of pathogens.</title>
        <authorList>
            <person name="Haridas S."/>
            <person name="Albert R."/>
            <person name="Binder M."/>
            <person name="Bloem J."/>
            <person name="Labutti K."/>
            <person name="Salamov A."/>
            <person name="Andreopoulos B."/>
            <person name="Baker S."/>
            <person name="Barry K."/>
            <person name="Bills G."/>
            <person name="Bluhm B."/>
            <person name="Cannon C."/>
            <person name="Castanera R."/>
            <person name="Culley D."/>
            <person name="Daum C."/>
            <person name="Ezra D."/>
            <person name="Gonzalez J."/>
            <person name="Henrissat B."/>
            <person name="Kuo A."/>
            <person name="Liang C."/>
            <person name="Lipzen A."/>
            <person name="Lutzoni F."/>
            <person name="Magnuson J."/>
            <person name="Mondo S."/>
            <person name="Nolan M."/>
            <person name="Ohm R."/>
            <person name="Pangilinan J."/>
            <person name="Park H.-J."/>
            <person name="Ramirez L."/>
            <person name="Alfaro M."/>
            <person name="Sun H."/>
            <person name="Tritt A."/>
            <person name="Yoshinaga Y."/>
            <person name="Zwiers L.-H."/>
            <person name="Turgeon B."/>
            <person name="Goodwin S."/>
            <person name="Spatafora J."/>
            <person name="Crous P."/>
            <person name="Grigoriev I."/>
        </authorList>
    </citation>
    <scope>NUCLEOTIDE SEQUENCE</scope>
    <source>
        <strain evidence="2">CBS 279.74</strain>
    </source>
</reference>
<evidence type="ECO:0000313" key="3">
    <source>
        <dbReference type="Proteomes" id="UP000799428"/>
    </source>
</evidence>
<gene>
    <name evidence="2" type="ORF">K504DRAFT_458421</name>
</gene>
<feature type="compositionally biased region" description="Basic and acidic residues" evidence="1">
    <location>
        <begin position="477"/>
        <end position="487"/>
    </location>
</feature>
<dbReference type="EMBL" id="MU005773">
    <property type="protein sequence ID" value="KAF2707941.1"/>
    <property type="molecule type" value="Genomic_DNA"/>
</dbReference>
<feature type="region of interest" description="Disordered" evidence="1">
    <location>
        <begin position="467"/>
        <end position="510"/>
    </location>
</feature>
<dbReference type="AlphaFoldDB" id="A0A6G1K665"/>
<feature type="region of interest" description="Disordered" evidence="1">
    <location>
        <begin position="1"/>
        <end position="68"/>
    </location>
</feature>
<feature type="compositionally biased region" description="Basic and acidic residues" evidence="1">
    <location>
        <begin position="37"/>
        <end position="53"/>
    </location>
</feature>
<organism evidence="2 3">
    <name type="scientific">Pleomassaria siparia CBS 279.74</name>
    <dbReference type="NCBI Taxonomy" id="1314801"/>
    <lineage>
        <taxon>Eukaryota</taxon>
        <taxon>Fungi</taxon>
        <taxon>Dikarya</taxon>
        <taxon>Ascomycota</taxon>
        <taxon>Pezizomycotina</taxon>
        <taxon>Dothideomycetes</taxon>
        <taxon>Pleosporomycetidae</taxon>
        <taxon>Pleosporales</taxon>
        <taxon>Pleomassariaceae</taxon>
        <taxon>Pleomassaria</taxon>
    </lineage>
</organism>
<protein>
    <submittedName>
        <fullName evidence="2">Uncharacterized protein</fullName>
    </submittedName>
</protein>
<proteinExistence type="predicted"/>
<feature type="compositionally biased region" description="Polar residues" evidence="1">
    <location>
        <begin position="172"/>
        <end position="194"/>
    </location>
</feature>
<sequence>MPLALTKTPKKKQRTNGTRLMMSFPNLEPLDATVPRSKIEETFARRSSTDKQSVHSHKSARTSIASSISSLSSQISNLDIAETSAGTSEPGCNNSKPPSPTNSLRFSKPDKSHTGLNVDAETIDLSARRARVDHITQDRSPATTTTTPKPTDETKVTSSLALEFKRLNVGHSVSTPTSMDLPNTVSVYSPTDSQLALPRNQSHDRNSPPTTTTPRYEKGRLGPYPESINDTPRASKPIFETRPRPKMLKSFRKIMGGMLCQSSNPILSDEEDERTGPLPIFVPTQINGFLCNGKSHIYKTRSSRYQTPTHHSTLTSSALPRHHQRTTGRRSLKPEATPRAPPAQPKTGGMQIVDGKRIYIPRYATQGRMGNTTVMRRGPTALEQGQRKKTKPSRRSRPKREPGPKSGSLSDLMRADADAGASKSQDDSVKAWANASKPILELDNGRSAATSTNTDDAHTTDDLVASAETAADSFPYNRDRGQRRTLDDNNNDPVGRERHPNSKTQSRSCTHESLGMYHDFHSEYTTRPHCEYNLWPDF</sequence>
<feature type="region of interest" description="Disordered" evidence="1">
    <location>
        <begin position="172"/>
        <end position="240"/>
    </location>
</feature>
<feature type="region of interest" description="Disordered" evidence="1">
    <location>
        <begin position="83"/>
        <end position="156"/>
    </location>
</feature>
<feature type="compositionally biased region" description="Polar residues" evidence="1">
    <location>
        <begin position="84"/>
        <end position="105"/>
    </location>
</feature>
<feature type="region of interest" description="Disordered" evidence="1">
    <location>
        <begin position="301"/>
        <end position="430"/>
    </location>
</feature>
<feature type="compositionally biased region" description="Polar residues" evidence="1">
    <location>
        <begin position="303"/>
        <end position="318"/>
    </location>
</feature>
<keyword evidence="3" id="KW-1185">Reference proteome</keyword>
<name>A0A6G1K665_9PLEO</name>
<accession>A0A6G1K665</accession>
<feature type="compositionally biased region" description="Basic residues" evidence="1">
    <location>
        <begin position="387"/>
        <end position="398"/>
    </location>
</feature>
<evidence type="ECO:0000256" key="1">
    <source>
        <dbReference type="SAM" id="MobiDB-lite"/>
    </source>
</evidence>